<dbReference type="RefSeq" id="WP_084307735.1">
    <property type="nucleotide sequence ID" value="NZ_FNDG01000017.1"/>
</dbReference>
<comment type="similarity">
    <text evidence="7">Belongs to the CmpA/NrtA family.</text>
</comment>
<evidence type="ECO:0000313" key="9">
    <source>
        <dbReference type="Proteomes" id="UP000198606"/>
    </source>
</evidence>
<dbReference type="PROSITE" id="PS51318">
    <property type="entry name" value="TAT"/>
    <property type="match status" value="1"/>
</dbReference>
<evidence type="ECO:0000256" key="2">
    <source>
        <dbReference type="ARBA" id="ARBA00022448"/>
    </source>
</evidence>
<evidence type="ECO:0000256" key="5">
    <source>
        <dbReference type="ARBA" id="ARBA00022729"/>
    </source>
</evidence>
<dbReference type="SUPFAM" id="SSF53850">
    <property type="entry name" value="Periplasmic binding protein-like II"/>
    <property type="match status" value="1"/>
</dbReference>
<comment type="subcellular location">
    <subcellularLocation>
        <location evidence="1">Endomembrane system</location>
    </subcellularLocation>
</comment>
<dbReference type="InterPro" id="IPR006311">
    <property type="entry name" value="TAT_signal"/>
</dbReference>
<name>A0A1G8KQQ7_9GAMM</name>
<keyword evidence="2" id="KW-0813">Transport</keyword>
<dbReference type="Gene3D" id="3.40.190.10">
    <property type="entry name" value="Periplasmic binding protein-like II"/>
    <property type="match status" value="2"/>
</dbReference>
<sequence length="449" mass="48566">MDDKPRTAPTVDDSADQARRTFLKRSTGLLASGALMNLLPAGLSSAVWAADSDGLETTRARLGFIALSDAAPLFVADELGLFAKHGMTDVEVLKQSSWGTTRDNLMLGAGSGGIDGAHILTPMPYLMAAGKITSNNAPLPMVLLARLNLNGQGISISNEYQDLKLGSDASAFKQALAAKRAKGQKIAAAMTFPGGTHDLWLRYWMAAGGIEPNKDLPTVVIPPPQMVANMKVGSMDAFCVGEPWNAQLINQGIGYSAVTSGELWANHPEKALSLRADYVDANPNATRALLKAVMEAQMFCEAAENKERVAEICAKRRWIGAPAKDLLARLQGNIAYGNGRVVENSPHRMRFWSEFASYPFQSHDLWFLTENKRWGYLPEDFDSQALIATVNREGIWRQAAAELGVPAEQIPQGKSRGVETFFDGKTFDPQNPQAYLDSLSLKGLTGATP</sequence>
<keyword evidence="5" id="KW-0732">Signal</keyword>
<evidence type="ECO:0000256" key="3">
    <source>
        <dbReference type="ARBA" id="ARBA00022475"/>
    </source>
</evidence>
<dbReference type="PANTHER" id="PTHR30024:SF7">
    <property type="entry name" value="NITRATE_NITRITE BINDING PROTEIN NRTA"/>
    <property type="match status" value="1"/>
</dbReference>
<dbReference type="PANTHER" id="PTHR30024">
    <property type="entry name" value="ALIPHATIC SULFONATES-BINDING PROTEIN-RELATED"/>
    <property type="match status" value="1"/>
</dbReference>
<evidence type="ECO:0000256" key="1">
    <source>
        <dbReference type="ARBA" id="ARBA00004308"/>
    </source>
</evidence>
<accession>A0A1G8KQQ7</accession>
<evidence type="ECO:0000256" key="6">
    <source>
        <dbReference type="ARBA" id="ARBA00023136"/>
    </source>
</evidence>
<dbReference type="Proteomes" id="UP000198606">
    <property type="component" value="Unassembled WGS sequence"/>
</dbReference>
<dbReference type="Pfam" id="PF13379">
    <property type="entry name" value="NMT1_2"/>
    <property type="match status" value="1"/>
</dbReference>
<keyword evidence="6" id="KW-0472">Membrane</keyword>
<dbReference type="EMBL" id="FNDG01000017">
    <property type="protein sequence ID" value="SDI45729.1"/>
    <property type="molecule type" value="Genomic_DNA"/>
</dbReference>
<evidence type="ECO:0000313" key="8">
    <source>
        <dbReference type="EMBL" id="SDI45729.1"/>
    </source>
</evidence>
<dbReference type="STRING" id="29435.SAMN05216588_11753"/>
<keyword evidence="4" id="KW-0997">Cell inner membrane</keyword>
<gene>
    <name evidence="8" type="ORF">SAMN05216588_11753</name>
</gene>
<dbReference type="InterPro" id="IPR044527">
    <property type="entry name" value="NrtA/CpmA_ABC-bd_dom"/>
</dbReference>
<reference evidence="8 9" key="1">
    <citation type="submission" date="2016-10" db="EMBL/GenBank/DDBJ databases">
        <authorList>
            <person name="de Groot N.N."/>
        </authorList>
    </citation>
    <scope>NUCLEOTIDE SEQUENCE [LARGE SCALE GENOMIC DNA]</scope>
    <source>
        <strain evidence="8 9">LMG 18387</strain>
    </source>
</reference>
<dbReference type="AlphaFoldDB" id="A0A1G8KQQ7"/>
<evidence type="ECO:0000256" key="4">
    <source>
        <dbReference type="ARBA" id="ARBA00022519"/>
    </source>
</evidence>
<dbReference type="GO" id="GO:0012505">
    <property type="term" value="C:endomembrane system"/>
    <property type="evidence" value="ECO:0007669"/>
    <property type="project" value="UniProtKB-SubCell"/>
</dbReference>
<dbReference type="CDD" id="cd13553">
    <property type="entry name" value="PBP2_NrtA_CpmA_like"/>
    <property type="match status" value="1"/>
</dbReference>
<organism evidence="8 9">
    <name type="scientific">Phytopseudomonas flavescens</name>
    <dbReference type="NCBI Taxonomy" id="29435"/>
    <lineage>
        <taxon>Bacteria</taxon>
        <taxon>Pseudomonadati</taxon>
        <taxon>Pseudomonadota</taxon>
        <taxon>Gammaproteobacteria</taxon>
        <taxon>Pseudomonadales</taxon>
        <taxon>Pseudomonadaceae</taxon>
        <taxon>Phytopseudomonas</taxon>
    </lineage>
</organism>
<keyword evidence="3" id="KW-1003">Cell membrane</keyword>
<protein>
    <submittedName>
        <fullName evidence="8">Nitrate/nitrite transport system substrate-binding protein</fullName>
    </submittedName>
</protein>
<evidence type="ECO:0000256" key="7">
    <source>
        <dbReference type="ARBA" id="ARBA00024031"/>
    </source>
</evidence>
<proteinExistence type="inferred from homology"/>